<evidence type="ECO:0000313" key="3">
    <source>
        <dbReference type="Proteomes" id="UP001610446"/>
    </source>
</evidence>
<feature type="region of interest" description="Disordered" evidence="1">
    <location>
        <begin position="95"/>
        <end position="117"/>
    </location>
</feature>
<feature type="region of interest" description="Disordered" evidence="1">
    <location>
        <begin position="189"/>
        <end position="219"/>
    </location>
</feature>
<protein>
    <submittedName>
        <fullName evidence="2">Uncharacterized protein</fullName>
    </submittedName>
</protein>
<feature type="region of interest" description="Disordered" evidence="1">
    <location>
        <begin position="1"/>
        <end position="74"/>
    </location>
</feature>
<keyword evidence="3" id="KW-1185">Reference proteome</keyword>
<name>A0ABR4KMH4_9EURO</name>
<proteinExistence type="predicted"/>
<feature type="compositionally biased region" description="Polar residues" evidence="1">
    <location>
        <begin position="104"/>
        <end position="117"/>
    </location>
</feature>
<gene>
    <name evidence="2" type="ORF">BJY01DRAFT_206759</name>
</gene>
<feature type="compositionally biased region" description="Low complexity" evidence="1">
    <location>
        <begin position="9"/>
        <end position="44"/>
    </location>
</feature>
<dbReference type="Proteomes" id="UP001610446">
    <property type="component" value="Unassembled WGS sequence"/>
</dbReference>
<sequence>MPLFRKHSPTSQSSSENNSGHSRSLFSRKSCTSTTTSISQSTKTHQASLAPEPKPPAHLHPRSTTTRRAETQFLWEDIDPPAEYLNQIDSSSSYLYHHAPPPSRSSIGSTTQGSHTASYQSVTMLNQSQPRFPSVHSHSSLPGYNDVSGAVVVDVDGCPRFLSPQEEVDRKATLQRAVQERMMGLPRTTDFSWEASGSPVLPKYEPATAAEKTVSGPRC</sequence>
<evidence type="ECO:0000313" key="2">
    <source>
        <dbReference type="EMBL" id="KAL2853477.1"/>
    </source>
</evidence>
<dbReference type="EMBL" id="JBFXLU010000019">
    <property type="protein sequence ID" value="KAL2853477.1"/>
    <property type="molecule type" value="Genomic_DNA"/>
</dbReference>
<accession>A0ABR4KMH4</accession>
<organism evidence="2 3">
    <name type="scientific">Aspergillus pseudoustus</name>
    <dbReference type="NCBI Taxonomy" id="1810923"/>
    <lineage>
        <taxon>Eukaryota</taxon>
        <taxon>Fungi</taxon>
        <taxon>Dikarya</taxon>
        <taxon>Ascomycota</taxon>
        <taxon>Pezizomycotina</taxon>
        <taxon>Eurotiomycetes</taxon>
        <taxon>Eurotiomycetidae</taxon>
        <taxon>Eurotiales</taxon>
        <taxon>Aspergillaceae</taxon>
        <taxon>Aspergillus</taxon>
        <taxon>Aspergillus subgen. Nidulantes</taxon>
    </lineage>
</organism>
<comment type="caution">
    <text evidence="2">The sequence shown here is derived from an EMBL/GenBank/DDBJ whole genome shotgun (WGS) entry which is preliminary data.</text>
</comment>
<evidence type="ECO:0000256" key="1">
    <source>
        <dbReference type="SAM" id="MobiDB-lite"/>
    </source>
</evidence>
<reference evidence="2 3" key="1">
    <citation type="submission" date="2024-07" db="EMBL/GenBank/DDBJ databases">
        <title>Section-level genome sequencing and comparative genomics of Aspergillus sections Usti and Cavernicolus.</title>
        <authorList>
            <consortium name="Lawrence Berkeley National Laboratory"/>
            <person name="Nybo J.L."/>
            <person name="Vesth T.C."/>
            <person name="Theobald S."/>
            <person name="Frisvad J.C."/>
            <person name="Larsen T.O."/>
            <person name="Kjaerboelling I."/>
            <person name="Rothschild-Mancinelli K."/>
            <person name="Lyhne E.K."/>
            <person name="Kogle M.E."/>
            <person name="Barry K."/>
            <person name="Clum A."/>
            <person name="Na H."/>
            <person name="Ledsgaard L."/>
            <person name="Lin J."/>
            <person name="Lipzen A."/>
            <person name="Kuo A."/>
            <person name="Riley R."/>
            <person name="Mondo S."/>
            <person name="Labutti K."/>
            <person name="Haridas S."/>
            <person name="Pangalinan J."/>
            <person name="Salamov A.A."/>
            <person name="Simmons B.A."/>
            <person name="Magnuson J.K."/>
            <person name="Chen J."/>
            <person name="Drula E."/>
            <person name="Henrissat B."/>
            <person name="Wiebenga A."/>
            <person name="Lubbers R.J."/>
            <person name="Gomes A.C."/>
            <person name="Makela M.R."/>
            <person name="Stajich J."/>
            <person name="Grigoriev I.V."/>
            <person name="Mortensen U.H."/>
            <person name="De Vries R.P."/>
            <person name="Baker S.E."/>
            <person name="Andersen M.R."/>
        </authorList>
    </citation>
    <scope>NUCLEOTIDE SEQUENCE [LARGE SCALE GENOMIC DNA]</scope>
    <source>
        <strain evidence="2 3">CBS 123904</strain>
    </source>
</reference>